<dbReference type="PROSITE" id="PS50878">
    <property type="entry name" value="RT_POL"/>
    <property type="match status" value="1"/>
</dbReference>
<dbReference type="EC" id="2.7.7.49" evidence="1"/>
<dbReference type="GO" id="GO:0003723">
    <property type="term" value="F:RNA binding"/>
    <property type="evidence" value="ECO:0007669"/>
    <property type="project" value="InterPro"/>
</dbReference>
<dbReference type="RefSeq" id="WP_011506503.1">
    <property type="nucleotide sequence ID" value="NC_007963.1"/>
</dbReference>
<keyword evidence="12" id="KW-1185">Reference proteome</keyword>
<evidence type="ECO:0000256" key="7">
    <source>
        <dbReference type="ARBA" id="ARBA00023118"/>
    </source>
</evidence>
<dbReference type="GeneID" id="95336066"/>
<keyword evidence="3" id="KW-0548">Nucleotidyltransferase</keyword>
<organism evidence="11 12">
    <name type="scientific">Chromohalobacter israelensis (strain ATCC BAA-138 / DSM 3043 / CIP 106854 / NCIMB 13768 / 1H11)</name>
    <name type="common">Chromohalobacter salexigens</name>
    <dbReference type="NCBI Taxonomy" id="290398"/>
    <lineage>
        <taxon>Bacteria</taxon>
        <taxon>Pseudomonadati</taxon>
        <taxon>Pseudomonadota</taxon>
        <taxon>Gammaproteobacteria</taxon>
        <taxon>Oceanospirillales</taxon>
        <taxon>Halomonadaceae</taxon>
        <taxon>Chromohalobacter</taxon>
    </lineage>
</organism>
<keyword evidence="4" id="KW-0479">Metal-binding</keyword>
<dbReference type="eggNOG" id="COG3344">
    <property type="taxonomic scope" value="Bacteria"/>
</dbReference>
<evidence type="ECO:0000313" key="12">
    <source>
        <dbReference type="Proteomes" id="UP000000239"/>
    </source>
</evidence>
<dbReference type="AlphaFoldDB" id="Q1QYA1"/>
<accession>Q1QYA1</accession>
<dbReference type="InterPro" id="IPR000477">
    <property type="entry name" value="RT_dom"/>
</dbReference>
<dbReference type="KEGG" id="csa:Csal_1202"/>
<dbReference type="CDD" id="cd03487">
    <property type="entry name" value="RT_Bac_retron_II"/>
    <property type="match status" value="1"/>
</dbReference>
<evidence type="ECO:0000256" key="5">
    <source>
        <dbReference type="ARBA" id="ARBA00022842"/>
    </source>
</evidence>
<keyword evidence="5" id="KW-0460">Magnesium</keyword>
<evidence type="ECO:0000256" key="1">
    <source>
        <dbReference type="ARBA" id="ARBA00012493"/>
    </source>
</evidence>
<dbReference type="Pfam" id="PF00078">
    <property type="entry name" value="RVT_1"/>
    <property type="match status" value="1"/>
</dbReference>
<reference evidence="11 12" key="1">
    <citation type="journal article" date="2011" name="Stand. Genomic Sci.">
        <title>Complete genome sequence of the halophilic and highly halotolerant Chromohalobacter salexigens type strain (1H11(T)).</title>
        <authorList>
            <person name="Copeland A."/>
            <person name="O'Connor K."/>
            <person name="Lucas S."/>
            <person name="Lapidus A."/>
            <person name="Berry K.W."/>
            <person name="Detter J.C."/>
            <person name="Del Rio T.G."/>
            <person name="Hammon N."/>
            <person name="Dalin E."/>
            <person name="Tice H."/>
            <person name="Pitluck S."/>
            <person name="Bruce D."/>
            <person name="Goodwin L."/>
            <person name="Han C."/>
            <person name="Tapia R."/>
            <person name="Saunders E."/>
            <person name="Schmutz J."/>
            <person name="Brettin T."/>
            <person name="Larimer F."/>
            <person name="Land M."/>
            <person name="Hauser L."/>
            <person name="Vargas C."/>
            <person name="Nieto J.J."/>
            <person name="Kyrpides N.C."/>
            <person name="Ivanova N."/>
            <person name="Goker M."/>
            <person name="Klenk H.P."/>
            <person name="Csonka L.N."/>
            <person name="Woyke T."/>
        </authorList>
    </citation>
    <scope>NUCLEOTIDE SEQUENCE [LARGE SCALE GENOMIC DNA]</scope>
    <source>
        <strain evidence="12">ATCC BAA-138 / DSM 3043 / CIP 106854 / NCIMB 13768 / 1H11</strain>
    </source>
</reference>
<evidence type="ECO:0000256" key="8">
    <source>
        <dbReference type="ARBA" id="ARBA00034120"/>
    </source>
</evidence>
<evidence type="ECO:0000256" key="3">
    <source>
        <dbReference type="ARBA" id="ARBA00022695"/>
    </source>
</evidence>
<feature type="domain" description="Reverse transcriptase" evidence="10">
    <location>
        <begin position="1"/>
        <end position="258"/>
    </location>
</feature>
<dbReference type="InterPro" id="IPR043502">
    <property type="entry name" value="DNA/RNA_pol_sf"/>
</dbReference>
<comment type="catalytic activity">
    <reaction evidence="9">
        <text>DNA(n) + a 2'-deoxyribonucleoside 5'-triphosphate = DNA(n+1) + diphosphate</text>
        <dbReference type="Rhea" id="RHEA:22508"/>
        <dbReference type="Rhea" id="RHEA-COMP:17339"/>
        <dbReference type="Rhea" id="RHEA-COMP:17340"/>
        <dbReference type="ChEBI" id="CHEBI:33019"/>
        <dbReference type="ChEBI" id="CHEBI:61560"/>
        <dbReference type="ChEBI" id="CHEBI:173112"/>
        <dbReference type="EC" id="2.7.7.49"/>
    </reaction>
</comment>
<comment type="similarity">
    <text evidence="8">Belongs to the bacterial reverse transcriptase family.</text>
</comment>
<dbReference type="HOGENOM" id="CLU_028398_1_0_6"/>
<dbReference type="Proteomes" id="UP000000239">
    <property type="component" value="Chromosome"/>
</dbReference>
<dbReference type="GO" id="GO:0051607">
    <property type="term" value="P:defense response to virus"/>
    <property type="evidence" value="ECO:0007669"/>
    <property type="project" value="UniProtKB-KW"/>
</dbReference>
<evidence type="ECO:0000256" key="6">
    <source>
        <dbReference type="ARBA" id="ARBA00022918"/>
    </source>
</evidence>
<keyword evidence="2" id="KW-0808">Transferase</keyword>
<dbReference type="PANTHER" id="PTHR34047:SF7">
    <property type="entry name" value="RNA-DIRECTED DNA POLYMERASE"/>
    <property type="match status" value="1"/>
</dbReference>
<dbReference type="STRING" id="290398.Csal_1202"/>
<dbReference type="InterPro" id="IPR051083">
    <property type="entry name" value="GrpII_Intron_Splice-Mob/Def"/>
</dbReference>
<proteinExistence type="inferred from homology"/>
<dbReference type="GO" id="GO:0003964">
    <property type="term" value="F:RNA-directed DNA polymerase activity"/>
    <property type="evidence" value="ECO:0007669"/>
    <property type="project" value="UniProtKB-KW"/>
</dbReference>
<evidence type="ECO:0000256" key="2">
    <source>
        <dbReference type="ARBA" id="ARBA00022679"/>
    </source>
</evidence>
<evidence type="ECO:0000256" key="9">
    <source>
        <dbReference type="ARBA" id="ARBA00048173"/>
    </source>
</evidence>
<dbReference type="SMR" id="Q1QYA1"/>
<dbReference type="GO" id="GO:0046872">
    <property type="term" value="F:metal ion binding"/>
    <property type="evidence" value="ECO:0007669"/>
    <property type="project" value="UniProtKB-KW"/>
</dbReference>
<dbReference type="SUPFAM" id="SSF56672">
    <property type="entry name" value="DNA/RNA polymerases"/>
    <property type="match status" value="1"/>
</dbReference>
<dbReference type="PANTHER" id="PTHR34047">
    <property type="entry name" value="NUCLEAR INTRON MATURASE 1, MITOCHONDRIAL-RELATED"/>
    <property type="match status" value="1"/>
</dbReference>
<keyword evidence="7" id="KW-0051">Antiviral defense</keyword>
<evidence type="ECO:0000259" key="10">
    <source>
        <dbReference type="PROSITE" id="PS50878"/>
    </source>
</evidence>
<dbReference type="EMBL" id="CP000285">
    <property type="protein sequence ID" value="ABE58557.1"/>
    <property type="molecule type" value="Genomic_DNA"/>
</dbReference>
<gene>
    <name evidence="11" type="ordered locus">Csal_1202</name>
</gene>
<evidence type="ECO:0000256" key="4">
    <source>
        <dbReference type="ARBA" id="ARBA00022723"/>
    </source>
</evidence>
<dbReference type="OrthoDB" id="7055795at2"/>
<dbReference type="PRINTS" id="PR00866">
    <property type="entry name" value="RNADNAPOLMS"/>
</dbReference>
<protein>
    <recommendedName>
        <fullName evidence="1">RNA-directed DNA polymerase</fullName>
        <ecNumber evidence="1">2.7.7.49</ecNumber>
    </recommendedName>
</protein>
<keyword evidence="6 11" id="KW-0695">RNA-directed DNA polymerase</keyword>
<sequence>MEHTYYPHHPINSLKALNRALGIDEDEIFHALSNISYKEVPIKKKDGAIRVTYDATSALKVVQKKVTSNIFHRVNFPHYIHGCIRDTKTPRNIYTNAYPHAGCKQVILCDIKDFFPSIKAKTVFFIFRHCLGFSPNVSQRLTDLCTYNGTLPQGASTSSYIANLAFWDVEPLLVKKLESLGLTYTRFADDITISAKKSISKSLKTQVLHEVRRTIRKRGCSLKKNKTIVLKRSQVIIGKDKETQETTRNPITVTSLSIHHSSVTISKVERRKVRAFVDKLSKTEFNRVSYHEWCRRYSSAMGRVSRLISCGHKEGEPLKQRLKALKDEHKKFHQRSSNVSGRK</sequence>
<evidence type="ECO:0000313" key="11">
    <source>
        <dbReference type="EMBL" id="ABE58557.1"/>
    </source>
</evidence>
<name>Q1QYA1_CHRI1</name>
<dbReference type="InterPro" id="IPR000123">
    <property type="entry name" value="Reverse_transcriptase_msDNA"/>
</dbReference>